<sequence>KWVEVKITKDTSSTKTVELMRDVLATHGIPDTIVPDNGRNFVSGEFESFLSSNGIRHIRTAPYHPSSNGQAESNNKAGDNLVTELKVESGKRNRSFNTGDLVWTRNFGRGEKWLPGTVRNTGARDYEVDVGGDLQSRHVGQLRSRVISPTTAPREQNITLPIDIAQNMDSNREEDRMPTNTTANDSTPSSTNDEVARQQPERDVTTRSRPQRRRNLPSTIKDYLMGEEL</sequence>
<gene>
    <name evidence="3" type="primary">105262351</name>
</gene>
<dbReference type="PANTHER" id="PTHR37984">
    <property type="entry name" value="PROTEIN CBG26694"/>
    <property type="match status" value="1"/>
</dbReference>
<dbReference type="GO" id="GO:0003676">
    <property type="term" value="F:nucleic acid binding"/>
    <property type="evidence" value="ECO:0007669"/>
    <property type="project" value="InterPro"/>
</dbReference>
<accession>A0A1I8NJ25</accession>
<feature type="compositionally biased region" description="Basic and acidic residues" evidence="1">
    <location>
        <begin position="194"/>
        <end position="206"/>
    </location>
</feature>
<dbReference type="Pfam" id="PF00665">
    <property type="entry name" value="rve"/>
    <property type="match status" value="1"/>
</dbReference>
<proteinExistence type="predicted"/>
<feature type="region of interest" description="Disordered" evidence="1">
    <location>
        <begin position="169"/>
        <end position="229"/>
    </location>
</feature>
<feature type="domain" description="Integrase catalytic" evidence="2">
    <location>
        <begin position="1"/>
        <end position="77"/>
    </location>
</feature>
<dbReference type="VEuPathDB" id="VectorBase:MDOMA2_013721"/>
<protein>
    <recommendedName>
        <fullName evidence="2">Integrase catalytic domain-containing protein</fullName>
    </recommendedName>
</protein>
<dbReference type="SUPFAM" id="SSF53098">
    <property type="entry name" value="Ribonuclease H-like"/>
    <property type="match status" value="1"/>
</dbReference>
<evidence type="ECO:0000313" key="3">
    <source>
        <dbReference type="EnsemblMetazoa" id="MDOA015980-PA"/>
    </source>
</evidence>
<dbReference type="InterPro" id="IPR001584">
    <property type="entry name" value="Integrase_cat-core"/>
</dbReference>
<dbReference type="Gene3D" id="3.30.420.10">
    <property type="entry name" value="Ribonuclease H-like superfamily/Ribonuclease H"/>
    <property type="match status" value="1"/>
</dbReference>
<organism evidence="3">
    <name type="scientific">Musca domestica</name>
    <name type="common">House fly</name>
    <dbReference type="NCBI Taxonomy" id="7370"/>
    <lineage>
        <taxon>Eukaryota</taxon>
        <taxon>Metazoa</taxon>
        <taxon>Ecdysozoa</taxon>
        <taxon>Arthropoda</taxon>
        <taxon>Hexapoda</taxon>
        <taxon>Insecta</taxon>
        <taxon>Pterygota</taxon>
        <taxon>Neoptera</taxon>
        <taxon>Endopterygota</taxon>
        <taxon>Diptera</taxon>
        <taxon>Brachycera</taxon>
        <taxon>Muscomorpha</taxon>
        <taxon>Muscoidea</taxon>
        <taxon>Muscidae</taxon>
        <taxon>Musca</taxon>
    </lineage>
</organism>
<feature type="compositionally biased region" description="Polar residues" evidence="1">
    <location>
        <begin position="178"/>
        <end position="193"/>
    </location>
</feature>
<dbReference type="EnsemblMetazoa" id="MDOA015980-RA">
    <property type="protein sequence ID" value="MDOA015980-PA"/>
    <property type="gene ID" value="MDOA015980"/>
</dbReference>
<reference evidence="3" key="1">
    <citation type="submission" date="2020-05" db="UniProtKB">
        <authorList>
            <consortium name="EnsemblMetazoa"/>
        </authorList>
    </citation>
    <scope>IDENTIFICATION</scope>
    <source>
        <strain evidence="3">Aabys</strain>
    </source>
</reference>
<dbReference type="InterPro" id="IPR050951">
    <property type="entry name" value="Retrovirus_Pol_polyprotein"/>
</dbReference>
<dbReference type="InterPro" id="IPR036397">
    <property type="entry name" value="RNaseH_sf"/>
</dbReference>
<evidence type="ECO:0000256" key="1">
    <source>
        <dbReference type="SAM" id="MobiDB-lite"/>
    </source>
</evidence>
<name>A0A1I8NJ25_MUSDO</name>
<dbReference type="PROSITE" id="PS50994">
    <property type="entry name" value="INTEGRASE"/>
    <property type="match status" value="1"/>
</dbReference>
<dbReference type="PANTHER" id="PTHR37984:SF12">
    <property type="entry name" value="RIBONUCLEASE H"/>
    <property type="match status" value="1"/>
</dbReference>
<evidence type="ECO:0000259" key="2">
    <source>
        <dbReference type="PROSITE" id="PS50994"/>
    </source>
</evidence>
<dbReference type="AlphaFoldDB" id="A0A1I8NJ25"/>
<dbReference type="GO" id="GO:0015074">
    <property type="term" value="P:DNA integration"/>
    <property type="evidence" value="ECO:0007669"/>
    <property type="project" value="InterPro"/>
</dbReference>
<dbReference type="InterPro" id="IPR012337">
    <property type="entry name" value="RNaseH-like_sf"/>
</dbReference>
<dbReference type="VEuPathDB" id="VectorBase:MDOA015980"/>